<feature type="non-terminal residue" evidence="1">
    <location>
        <position position="1"/>
    </location>
</feature>
<evidence type="ECO:0000313" key="1">
    <source>
        <dbReference type="EMBL" id="GAH21111.1"/>
    </source>
</evidence>
<sequence length="39" mass="4847">KLSKDIDCNYIMKFIDWQFNETETEFKFILIVEYFYLGT</sequence>
<comment type="caution">
    <text evidence="1">The sequence shown here is derived from an EMBL/GenBank/DDBJ whole genome shotgun (WGS) entry which is preliminary data.</text>
</comment>
<feature type="non-terminal residue" evidence="1">
    <location>
        <position position="39"/>
    </location>
</feature>
<name>X1DJP1_9ZZZZ</name>
<accession>X1DJP1</accession>
<dbReference type="EMBL" id="BART01042181">
    <property type="protein sequence ID" value="GAH21111.1"/>
    <property type="molecule type" value="Genomic_DNA"/>
</dbReference>
<gene>
    <name evidence="1" type="ORF">S01H4_67251</name>
</gene>
<protein>
    <submittedName>
        <fullName evidence="1">Uncharacterized protein</fullName>
    </submittedName>
</protein>
<organism evidence="1">
    <name type="scientific">marine sediment metagenome</name>
    <dbReference type="NCBI Taxonomy" id="412755"/>
    <lineage>
        <taxon>unclassified sequences</taxon>
        <taxon>metagenomes</taxon>
        <taxon>ecological metagenomes</taxon>
    </lineage>
</organism>
<dbReference type="AlphaFoldDB" id="X1DJP1"/>
<proteinExistence type="predicted"/>
<reference evidence="1" key="1">
    <citation type="journal article" date="2014" name="Front. Microbiol.">
        <title>High frequency of phylogenetically diverse reductive dehalogenase-homologous genes in deep subseafloor sedimentary metagenomes.</title>
        <authorList>
            <person name="Kawai M."/>
            <person name="Futagami T."/>
            <person name="Toyoda A."/>
            <person name="Takaki Y."/>
            <person name="Nishi S."/>
            <person name="Hori S."/>
            <person name="Arai W."/>
            <person name="Tsubouchi T."/>
            <person name="Morono Y."/>
            <person name="Uchiyama I."/>
            <person name="Ito T."/>
            <person name="Fujiyama A."/>
            <person name="Inagaki F."/>
            <person name="Takami H."/>
        </authorList>
    </citation>
    <scope>NUCLEOTIDE SEQUENCE</scope>
    <source>
        <strain evidence="1">Expedition CK06-06</strain>
    </source>
</reference>